<evidence type="ECO:0000256" key="6">
    <source>
        <dbReference type="SAM" id="Phobius"/>
    </source>
</evidence>
<comment type="subcellular location">
    <subcellularLocation>
        <location evidence="1">Membrane</location>
        <topology evidence="1">Single-pass membrane protein</topology>
    </subcellularLocation>
</comment>
<dbReference type="STRING" id="595528.A0A0D2VKS4"/>
<evidence type="ECO:0000313" key="8">
    <source>
        <dbReference type="Proteomes" id="UP000008743"/>
    </source>
</evidence>
<organism evidence="7 8">
    <name type="scientific">Capsaspora owczarzaki (strain ATCC 30864)</name>
    <dbReference type="NCBI Taxonomy" id="595528"/>
    <lineage>
        <taxon>Eukaryota</taxon>
        <taxon>Filasterea</taxon>
        <taxon>Capsaspora</taxon>
    </lineage>
</organism>
<evidence type="ECO:0000256" key="2">
    <source>
        <dbReference type="ARBA" id="ARBA00008578"/>
    </source>
</evidence>
<dbReference type="Proteomes" id="UP000008743">
    <property type="component" value="Unassembled WGS sequence"/>
</dbReference>
<sequence length="80" mass="9193">MIADIILSATLIANAGAILNFKLTKKQPDIDSFEQVDQNANKESLAERFREFLLNLRYLRIFIGVWNLVVIFLMLVFFSA</sequence>
<accession>A0A0D2VKS4</accession>
<keyword evidence="4 6" id="KW-1133">Transmembrane helix</keyword>
<dbReference type="OrthoDB" id="10047572at2759"/>
<dbReference type="eggNOG" id="ENOG502S4E0">
    <property type="taxonomic scope" value="Eukaryota"/>
</dbReference>
<evidence type="ECO:0000256" key="3">
    <source>
        <dbReference type="ARBA" id="ARBA00022692"/>
    </source>
</evidence>
<evidence type="ECO:0008006" key="9">
    <source>
        <dbReference type="Google" id="ProtNLM"/>
    </source>
</evidence>
<keyword evidence="8" id="KW-1185">Reference proteome</keyword>
<keyword evidence="3 6" id="KW-0812">Transmembrane</keyword>
<dbReference type="EMBL" id="KE346361">
    <property type="protein sequence ID" value="KJE90647.1"/>
    <property type="molecule type" value="Genomic_DNA"/>
</dbReference>
<dbReference type="PhylomeDB" id="A0A0D2VKS4"/>
<reference evidence="8" key="1">
    <citation type="submission" date="2011-02" db="EMBL/GenBank/DDBJ databases">
        <title>The Genome Sequence of Capsaspora owczarzaki ATCC 30864.</title>
        <authorList>
            <person name="Russ C."/>
            <person name="Cuomo C."/>
            <person name="Burger G."/>
            <person name="Gray M.W."/>
            <person name="Holland P.W.H."/>
            <person name="King N."/>
            <person name="Lang F.B.F."/>
            <person name="Roger A.J."/>
            <person name="Ruiz-Trillo I."/>
            <person name="Young S.K."/>
            <person name="Zeng Q."/>
            <person name="Gargeya S."/>
            <person name="Alvarado L."/>
            <person name="Berlin A."/>
            <person name="Chapman S.B."/>
            <person name="Chen Z."/>
            <person name="Freedman E."/>
            <person name="Gellesch M."/>
            <person name="Goldberg J."/>
            <person name="Griggs A."/>
            <person name="Gujja S."/>
            <person name="Heilman E."/>
            <person name="Heiman D."/>
            <person name="Howarth C."/>
            <person name="Mehta T."/>
            <person name="Neiman D."/>
            <person name="Pearson M."/>
            <person name="Roberts A."/>
            <person name="Saif S."/>
            <person name="Shea T."/>
            <person name="Shenoy N."/>
            <person name="Sisk P."/>
            <person name="Stolte C."/>
            <person name="Sykes S."/>
            <person name="White J."/>
            <person name="Yandava C."/>
            <person name="Haas B."/>
            <person name="Nusbaum C."/>
            <person name="Birren B."/>
        </authorList>
    </citation>
    <scope>NUCLEOTIDE SEQUENCE</scope>
    <source>
        <strain evidence="8">ATCC 30864</strain>
    </source>
</reference>
<evidence type="ECO:0000256" key="5">
    <source>
        <dbReference type="ARBA" id="ARBA00023136"/>
    </source>
</evidence>
<dbReference type="PANTHER" id="PTHR28622:SF1">
    <property type="entry name" value="SMALL INTEGRAL MEMBRANE PROTEIN 7"/>
    <property type="match status" value="1"/>
</dbReference>
<evidence type="ECO:0000256" key="1">
    <source>
        <dbReference type="ARBA" id="ARBA00004167"/>
    </source>
</evidence>
<gene>
    <name evidence="7" type="ORF">CAOG_001924</name>
</gene>
<dbReference type="InParanoid" id="A0A0D2VKS4"/>
<evidence type="ECO:0000256" key="4">
    <source>
        <dbReference type="ARBA" id="ARBA00022989"/>
    </source>
</evidence>
<keyword evidence="5 6" id="KW-0472">Membrane</keyword>
<dbReference type="InterPro" id="IPR037659">
    <property type="entry name" value="SMIM7"/>
</dbReference>
<protein>
    <recommendedName>
        <fullName evidence="9">Small integral membrane protein 7</fullName>
    </recommendedName>
</protein>
<dbReference type="PANTHER" id="PTHR28622">
    <property type="entry name" value="SMALL INTEGRAL MEMBRANE PROTEIN 7"/>
    <property type="match status" value="1"/>
</dbReference>
<name>A0A0D2VKS4_CAPO3</name>
<evidence type="ECO:0000313" key="7">
    <source>
        <dbReference type="EMBL" id="KJE90647.1"/>
    </source>
</evidence>
<proteinExistence type="inferred from homology"/>
<feature type="transmembrane region" description="Helical" evidence="6">
    <location>
        <begin position="58"/>
        <end position="78"/>
    </location>
</feature>
<comment type="similarity">
    <text evidence="2">Belongs to the SMIM7 family.</text>
</comment>
<dbReference type="AlphaFoldDB" id="A0A0D2VKS4"/>
<dbReference type="GO" id="GO:0016020">
    <property type="term" value="C:membrane"/>
    <property type="evidence" value="ECO:0007669"/>
    <property type="project" value="UniProtKB-SubCell"/>
</dbReference>